<dbReference type="Gene3D" id="3.50.30.30">
    <property type="match status" value="1"/>
</dbReference>
<dbReference type="InterPro" id="IPR003137">
    <property type="entry name" value="PA_domain"/>
</dbReference>
<dbReference type="Pfam" id="PF02225">
    <property type="entry name" value="PA"/>
    <property type="match status" value="1"/>
</dbReference>
<organism evidence="14 15">
    <name type="scientific">Glomus cerebriforme</name>
    <dbReference type="NCBI Taxonomy" id="658196"/>
    <lineage>
        <taxon>Eukaryota</taxon>
        <taxon>Fungi</taxon>
        <taxon>Fungi incertae sedis</taxon>
        <taxon>Mucoromycota</taxon>
        <taxon>Glomeromycotina</taxon>
        <taxon>Glomeromycetes</taxon>
        <taxon>Glomerales</taxon>
        <taxon>Glomeraceae</taxon>
        <taxon>Glomus</taxon>
    </lineage>
</organism>
<sequence length="879" mass="95872">MKFQNKIFIPFLLLLCYVFSIALCDASIDELPGDATAINNVYIIKYEPTLNSNIILDRIRNAGINCTHRYNLEIIDSVSVKFNNNDDVKKCSKLSGVEHIWPVRRIQPRLFTAHKISGIDVFREKTGFDGTGIKVGVIDNGLDYTHPAFGNCFKTPGCKTQFGFDLIGNGDSDNPIPDDDPLETCEGHGTHVTGIIAADDHELHFTGVAPGVTLGVYRVIDCNSRTADDLIIKGLQLAAADNVDIINLSLGGNFRAWNDTPVGDAVNKLSAQGFVVVVSASNAGSDGLYAAGDPDSAANIISVGDVDNIQFLPFVLTLSDDPKREIPYVTDRISLRYRLSGPLPIDIANITANLPETDGCNPYNKDLTNKIALIRRGGCDFSVKIENAVAAGAVGALFYDINNAITETIALSTTPSGIINAADGEYIKNQIRKNNNIQITFPDKFIAIPLTTAGRPSNETSWGPTYELDIKPEFLTPGGRIFSTYPVNLGKYATISGTSMAAAYASGSIALYMQATGLRKGNFDPITLRDILMHSATPLHNTTGLLYSVDKQGGGLLNINEALKTKLIIKPSKLLLNDTANFVKTHEISITNTGKKTTKYSFSHIPTPSARGFFDNKLVATQFLAIEKHFAGVKFSKNYVIVRPGVTAKITIKFTQPNNMPNDFGVYSGYIAIKDSFQRTTSTIPYLGVKGNIHELPILSKNPSPDFFRFSNGEVFSKENQIGQFTFVGDDFPQFEYILNYGTRFTKIELFKRGDFTTNGFVGLPVFDPGFANPNFLFLRNAPSSPVTSKPWSVPQVSDINGENVFTVPKGQYQALLTILKPFGDPNNEKDFVTWKFPTIEIIDPPTPVNQTTVQPVQSTGGTRTKTEAPVVAATVITA</sequence>
<dbReference type="Pfam" id="PF00082">
    <property type="entry name" value="Peptidase_S8"/>
    <property type="match status" value="1"/>
</dbReference>
<dbReference type="GO" id="GO:0016020">
    <property type="term" value="C:membrane"/>
    <property type="evidence" value="ECO:0007669"/>
    <property type="project" value="InterPro"/>
</dbReference>
<feature type="domain" description="C5a peptidase/Subtilisin-like protease SBT2-like Fn3-like" evidence="13">
    <location>
        <begin position="576"/>
        <end position="687"/>
    </location>
</feature>
<accession>A0A397T661</accession>
<evidence type="ECO:0000256" key="7">
    <source>
        <dbReference type="PIRSR" id="PIRSR615500-1"/>
    </source>
</evidence>
<feature type="compositionally biased region" description="Low complexity" evidence="9">
    <location>
        <begin position="849"/>
        <end position="858"/>
    </location>
</feature>
<keyword evidence="15" id="KW-1185">Reference proteome</keyword>
<feature type="chain" id="PRO_5017242464" evidence="10">
    <location>
        <begin position="25"/>
        <end position="879"/>
    </location>
</feature>
<dbReference type="SUPFAM" id="SSF52025">
    <property type="entry name" value="PA domain"/>
    <property type="match status" value="1"/>
</dbReference>
<keyword evidence="4 10" id="KW-0732">Signal</keyword>
<dbReference type="InterPro" id="IPR050131">
    <property type="entry name" value="Peptidase_S8_subtilisin-like"/>
</dbReference>
<evidence type="ECO:0000313" key="14">
    <source>
        <dbReference type="EMBL" id="RIA93810.1"/>
    </source>
</evidence>
<evidence type="ECO:0000256" key="10">
    <source>
        <dbReference type="SAM" id="SignalP"/>
    </source>
</evidence>
<dbReference type="InterPro" id="IPR034187">
    <property type="entry name" value="Peptidases_S8_5"/>
</dbReference>
<dbReference type="SUPFAM" id="SSF52743">
    <property type="entry name" value="Subtilisin-like"/>
    <property type="match status" value="1"/>
</dbReference>
<keyword evidence="3 8" id="KW-0645">Protease</keyword>
<keyword evidence="2" id="KW-0134">Cell wall</keyword>
<evidence type="ECO:0000259" key="12">
    <source>
        <dbReference type="Pfam" id="PF02225"/>
    </source>
</evidence>
<evidence type="ECO:0000259" key="13">
    <source>
        <dbReference type="Pfam" id="PF06280"/>
    </source>
</evidence>
<evidence type="ECO:0000256" key="4">
    <source>
        <dbReference type="ARBA" id="ARBA00022729"/>
    </source>
</evidence>
<dbReference type="GO" id="GO:0005615">
    <property type="term" value="C:extracellular space"/>
    <property type="evidence" value="ECO:0007669"/>
    <property type="project" value="TreeGrafter"/>
</dbReference>
<evidence type="ECO:0000313" key="15">
    <source>
        <dbReference type="Proteomes" id="UP000265703"/>
    </source>
</evidence>
<dbReference type="PROSITE" id="PS00137">
    <property type="entry name" value="SUBTILASE_HIS"/>
    <property type="match status" value="1"/>
</dbReference>
<dbReference type="Proteomes" id="UP000265703">
    <property type="component" value="Unassembled WGS sequence"/>
</dbReference>
<keyword evidence="6 8" id="KW-0720">Serine protease</keyword>
<dbReference type="AlphaFoldDB" id="A0A397T661"/>
<dbReference type="PANTHER" id="PTHR43806:SF66">
    <property type="entry name" value="SERIN ENDOPEPTIDASE"/>
    <property type="match status" value="1"/>
</dbReference>
<dbReference type="PANTHER" id="PTHR43806">
    <property type="entry name" value="PEPTIDASE S8"/>
    <property type="match status" value="1"/>
</dbReference>
<feature type="active site" description="Charge relay system" evidence="7 8">
    <location>
        <position position="188"/>
    </location>
</feature>
<keyword evidence="5 8" id="KW-0378">Hydrolase</keyword>
<dbReference type="EMBL" id="QKYT01000096">
    <property type="protein sequence ID" value="RIA93810.1"/>
    <property type="molecule type" value="Genomic_DNA"/>
</dbReference>
<dbReference type="PROSITE" id="PS51892">
    <property type="entry name" value="SUBTILASE"/>
    <property type="match status" value="1"/>
</dbReference>
<dbReference type="InterPro" id="IPR015500">
    <property type="entry name" value="Peptidase_S8_subtilisin-rel"/>
</dbReference>
<feature type="active site" description="Charge relay system" evidence="7 8">
    <location>
        <position position="139"/>
    </location>
</feature>
<feature type="region of interest" description="Disordered" evidence="9">
    <location>
        <begin position="847"/>
        <end position="866"/>
    </location>
</feature>
<dbReference type="InterPro" id="IPR022398">
    <property type="entry name" value="Peptidase_S8_His-AS"/>
</dbReference>
<evidence type="ECO:0000256" key="9">
    <source>
        <dbReference type="SAM" id="MobiDB-lite"/>
    </source>
</evidence>
<evidence type="ECO:0000256" key="3">
    <source>
        <dbReference type="ARBA" id="ARBA00022670"/>
    </source>
</evidence>
<dbReference type="CDD" id="cd07489">
    <property type="entry name" value="Peptidases_S8_5"/>
    <property type="match status" value="1"/>
</dbReference>
<feature type="domain" description="PA" evidence="12">
    <location>
        <begin position="356"/>
        <end position="426"/>
    </location>
</feature>
<dbReference type="GO" id="GO:0006508">
    <property type="term" value="P:proteolysis"/>
    <property type="evidence" value="ECO:0007669"/>
    <property type="project" value="UniProtKB-KW"/>
</dbReference>
<evidence type="ECO:0000256" key="6">
    <source>
        <dbReference type="ARBA" id="ARBA00022825"/>
    </source>
</evidence>
<gene>
    <name evidence="14" type="ORF">C1645_761573</name>
</gene>
<dbReference type="InterPro" id="IPR046450">
    <property type="entry name" value="PA_dom_sf"/>
</dbReference>
<proteinExistence type="inferred from homology"/>
<protein>
    <submittedName>
        <fullName evidence="14">Peptidase S8/S53 domain-containing protein</fullName>
    </submittedName>
</protein>
<dbReference type="STRING" id="658196.A0A397T661"/>
<feature type="active site" description="Charge relay system" evidence="7 8">
    <location>
        <position position="499"/>
    </location>
</feature>
<dbReference type="GO" id="GO:0004252">
    <property type="term" value="F:serine-type endopeptidase activity"/>
    <property type="evidence" value="ECO:0007669"/>
    <property type="project" value="UniProtKB-UniRule"/>
</dbReference>
<dbReference type="PRINTS" id="PR00723">
    <property type="entry name" value="SUBTILISIN"/>
</dbReference>
<dbReference type="OrthoDB" id="10256524at2759"/>
<feature type="domain" description="Peptidase S8/S53" evidence="11">
    <location>
        <begin position="130"/>
        <end position="541"/>
    </location>
</feature>
<dbReference type="Gene3D" id="3.40.50.200">
    <property type="entry name" value="Peptidase S8/S53 domain"/>
    <property type="match status" value="1"/>
</dbReference>
<dbReference type="InterPro" id="IPR000209">
    <property type="entry name" value="Peptidase_S8/S53_dom"/>
</dbReference>
<dbReference type="InterPro" id="IPR036852">
    <property type="entry name" value="Peptidase_S8/S53_dom_sf"/>
</dbReference>
<comment type="caution">
    <text evidence="14">The sequence shown here is derived from an EMBL/GenBank/DDBJ whole genome shotgun (WGS) entry which is preliminary data.</text>
</comment>
<dbReference type="Pfam" id="PF06280">
    <property type="entry name" value="fn3_5"/>
    <property type="match status" value="1"/>
</dbReference>
<evidence type="ECO:0000256" key="2">
    <source>
        <dbReference type="ARBA" id="ARBA00022512"/>
    </source>
</evidence>
<comment type="similarity">
    <text evidence="1 8">Belongs to the peptidase S8 family.</text>
</comment>
<evidence type="ECO:0000259" key="11">
    <source>
        <dbReference type="Pfam" id="PF00082"/>
    </source>
</evidence>
<evidence type="ECO:0000256" key="1">
    <source>
        <dbReference type="ARBA" id="ARBA00011073"/>
    </source>
</evidence>
<dbReference type="InterPro" id="IPR010435">
    <property type="entry name" value="C5a/SBT2-like_Fn3"/>
</dbReference>
<evidence type="ECO:0000256" key="5">
    <source>
        <dbReference type="ARBA" id="ARBA00022801"/>
    </source>
</evidence>
<reference evidence="14 15" key="1">
    <citation type="submission" date="2018-06" db="EMBL/GenBank/DDBJ databases">
        <title>Comparative genomics reveals the genomic features of Rhizophagus irregularis, R. cerebriforme, R. diaphanum and Gigaspora rosea, and their symbiotic lifestyle signature.</title>
        <authorList>
            <person name="Morin E."/>
            <person name="San Clemente H."/>
            <person name="Chen E.C.H."/>
            <person name="De La Providencia I."/>
            <person name="Hainaut M."/>
            <person name="Kuo A."/>
            <person name="Kohler A."/>
            <person name="Murat C."/>
            <person name="Tang N."/>
            <person name="Roy S."/>
            <person name="Loubradou J."/>
            <person name="Henrissat B."/>
            <person name="Grigoriev I.V."/>
            <person name="Corradi N."/>
            <person name="Roux C."/>
            <person name="Martin F.M."/>
        </authorList>
    </citation>
    <scope>NUCLEOTIDE SEQUENCE [LARGE SCALE GENOMIC DNA]</scope>
    <source>
        <strain evidence="14 15">DAOM 227022</strain>
    </source>
</reference>
<keyword evidence="2" id="KW-0964">Secreted</keyword>
<evidence type="ECO:0000256" key="8">
    <source>
        <dbReference type="PROSITE-ProRule" id="PRU01240"/>
    </source>
</evidence>
<feature type="signal peptide" evidence="10">
    <location>
        <begin position="1"/>
        <end position="24"/>
    </location>
</feature>
<name>A0A397T661_9GLOM</name>